<dbReference type="Proteomes" id="UP001501444">
    <property type="component" value="Unassembled WGS sequence"/>
</dbReference>
<organism evidence="1 2">
    <name type="scientific">Dactylosporangium salmoneum</name>
    <dbReference type="NCBI Taxonomy" id="53361"/>
    <lineage>
        <taxon>Bacteria</taxon>
        <taxon>Bacillati</taxon>
        <taxon>Actinomycetota</taxon>
        <taxon>Actinomycetes</taxon>
        <taxon>Micromonosporales</taxon>
        <taxon>Micromonosporaceae</taxon>
        <taxon>Dactylosporangium</taxon>
    </lineage>
</organism>
<evidence type="ECO:0000313" key="1">
    <source>
        <dbReference type="EMBL" id="GAA2350263.1"/>
    </source>
</evidence>
<evidence type="ECO:0000313" key="2">
    <source>
        <dbReference type="Proteomes" id="UP001501444"/>
    </source>
</evidence>
<evidence type="ECO:0008006" key="3">
    <source>
        <dbReference type="Google" id="ProtNLM"/>
    </source>
</evidence>
<protein>
    <recommendedName>
        <fullName evidence="3">Transcriptional regulator</fullName>
    </recommendedName>
</protein>
<dbReference type="EMBL" id="BAAARV010000029">
    <property type="protein sequence ID" value="GAA2350263.1"/>
    <property type="molecule type" value="Genomic_DNA"/>
</dbReference>
<gene>
    <name evidence="1" type="ORF">GCM10010170_039690</name>
</gene>
<reference evidence="2" key="1">
    <citation type="journal article" date="2019" name="Int. J. Syst. Evol. Microbiol.">
        <title>The Global Catalogue of Microorganisms (GCM) 10K type strain sequencing project: providing services to taxonomists for standard genome sequencing and annotation.</title>
        <authorList>
            <consortium name="The Broad Institute Genomics Platform"/>
            <consortium name="The Broad Institute Genome Sequencing Center for Infectious Disease"/>
            <person name="Wu L."/>
            <person name="Ma J."/>
        </authorList>
    </citation>
    <scope>NUCLEOTIDE SEQUENCE [LARGE SCALE GENOMIC DNA]</scope>
    <source>
        <strain evidence="2">JCM 3272</strain>
    </source>
</reference>
<comment type="caution">
    <text evidence="1">The sequence shown here is derived from an EMBL/GenBank/DDBJ whole genome shotgun (WGS) entry which is preliminary data.</text>
</comment>
<accession>A0ABP5TDL4</accession>
<keyword evidence="2" id="KW-1185">Reference proteome</keyword>
<sequence>MASLGPDIAAMWQAHRDRWFPPLLRGAEVGDIDVMLLDADTAGCVSTWLGKGGRLSPETSRILATCVEDLDTVLGVFTDGEERYYLQQLRIMAAAVLAKTET</sequence>
<dbReference type="RefSeq" id="WP_344613920.1">
    <property type="nucleotide sequence ID" value="NZ_BAAARV010000029.1"/>
</dbReference>
<proteinExistence type="predicted"/>
<name>A0ABP5TDL4_9ACTN</name>